<reference evidence="2 3" key="1">
    <citation type="submission" date="2017-10" db="EMBL/GenBank/DDBJ databases">
        <title>Draft genome sequence of cellulolytic Actinomyces sp CtC72 isolated from cattle rumen fluid.</title>
        <authorList>
            <person name="Joshi A.J."/>
            <person name="Vasudevan G."/>
            <person name="Lanjekar V.B."/>
            <person name="Hivarkar S."/>
            <person name="Engineer A."/>
            <person name="Pore S.D."/>
            <person name="Dhakephalkar P.K."/>
            <person name="Dagar S."/>
        </authorList>
    </citation>
    <scope>NUCLEOTIDE SEQUENCE [LARGE SCALE GENOMIC DNA]</scope>
    <source>
        <strain evidence="3">CtC72</strain>
    </source>
</reference>
<organism evidence="2 3">
    <name type="scientific">Actinomyces ruminis</name>
    <dbReference type="NCBI Taxonomy" id="1937003"/>
    <lineage>
        <taxon>Bacteria</taxon>
        <taxon>Bacillati</taxon>
        <taxon>Actinomycetota</taxon>
        <taxon>Actinomycetes</taxon>
        <taxon>Actinomycetales</taxon>
        <taxon>Actinomycetaceae</taxon>
        <taxon>Actinomyces</taxon>
    </lineage>
</organism>
<dbReference type="Proteomes" id="UP000194577">
    <property type="component" value="Unassembled WGS sequence"/>
</dbReference>
<sequence length="59" mass="6320">MFIIVPTTPLDANTIRAIAESTNSMLKDQAAKQTARDTRTAGSRRHTPVGSRPVALPTS</sequence>
<dbReference type="RefSeq" id="WP_086615935.1">
    <property type="nucleotide sequence ID" value="NZ_MTPX02000034.1"/>
</dbReference>
<protein>
    <submittedName>
        <fullName evidence="2">Uncharacterized protein</fullName>
    </submittedName>
</protein>
<evidence type="ECO:0000256" key="1">
    <source>
        <dbReference type="SAM" id="MobiDB-lite"/>
    </source>
</evidence>
<comment type="caution">
    <text evidence="2">The sequence shown here is derived from an EMBL/GenBank/DDBJ whole genome shotgun (WGS) entry which is preliminary data.</text>
</comment>
<proteinExistence type="predicted"/>
<keyword evidence="3" id="KW-1185">Reference proteome</keyword>
<evidence type="ECO:0000313" key="3">
    <source>
        <dbReference type="Proteomes" id="UP000194577"/>
    </source>
</evidence>
<dbReference type="EMBL" id="MTPX02000034">
    <property type="protein sequence ID" value="PHP53052.1"/>
    <property type="molecule type" value="Genomic_DNA"/>
</dbReference>
<feature type="region of interest" description="Disordered" evidence="1">
    <location>
        <begin position="26"/>
        <end position="59"/>
    </location>
</feature>
<gene>
    <name evidence="2" type="ORF">BW737_005445</name>
</gene>
<name>A0ABX4MC50_9ACTO</name>
<evidence type="ECO:0000313" key="2">
    <source>
        <dbReference type="EMBL" id="PHP53052.1"/>
    </source>
</evidence>
<accession>A0ABX4MC50</accession>